<dbReference type="SUPFAM" id="SSF53474">
    <property type="entry name" value="alpha/beta-Hydrolases"/>
    <property type="match status" value="1"/>
</dbReference>
<name>A0A6A0A7T2_HAELA</name>
<comment type="caution">
    <text evidence="1">The sequence shown here is derived from an EMBL/GenBank/DDBJ whole genome shotgun (WGS) entry which is preliminary data.</text>
</comment>
<dbReference type="InterPro" id="IPR029058">
    <property type="entry name" value="AB_hydrolase_fold"/>
</dbReference>
<sequence length="110" mass="12409">MQVTGLTGLAVALIYLFQEKIDISITTRDGVRLHAWLLGLAPWAQQHRRNRPVILFFQENAGDMSFRLPFLRTMMRRLDCPVLAVSMSDTALLQHTQSTASAQHHSQAHG</sequence>
<dbReference type="Proteomes" id="UP000485058">
    <property type="component" value="Unassembled WGS sequence"/>
</dbReference>
<protein>
    <submittedName>
        <fullName evidence="1">Peptidase_S9 domain-containing protein</fullName>
    </submittedName>
</protein>
<gene>
    <name evidence="1" type="ORF">HaLaN_27050</name>
</gene>
<reference evidence="1 2" key="1">
    <citation type="submission" date="2020-02" db="EMBL/GenBank/DDBJ databases">
        <title>Draft genome sequence of Haematococcus lacustris strain NIES-144.</title>
        <authorList>
            <person name="Morimoto D."/>
            <person name="Nakagawa S."/>
            <person name="Yoshida T."/>
            <person name="Sawayama S."/>
        </authorList>
    </citation>
    <scope>NUCLEOTIDE SEQUENCE [LARGE SCALE GENOMIC DNA]</scope>
    <source>
        <strain evidence="1 2">NIES-144</strain>
    </source>
</reference>
<evidence type="ECO:0000313" key="2">
    <source>
        <dbReference type="Proteomes" id="UP000485058"/>
    </source>
</evidence>
<organism evidence="1 2">
    <name type="scientific">Haematococcus lacustris</name>
    <name type="common">Green alga</name>
    <name type="synonym">Haematococcus pluvialis</name>
    <dbReference type="NCBI Taxonomy" id="44745"/>
    <lineage>
        <taxon>Eukaryota</taxon>
        <taxon>Viridiplantae</taxon>
        <taxon>Chlorophyta</taxon>
        <taxon>core chlorophytes</taxon>
        <taxon>Chlorophyceae</taxon>
        <taxon>CS clade</taxon>
        <taxon>Chlamydomonadales</taxon>
        <taxon>Haematococcaceae</taxon>
        <taxon>Haematococcus</taxon>
    </lineage>
</organism>
<dbReference type="AlphaFoldDB" id="A0A6A0A7T2"/>
<keyword evidence="2" id="KW-1185">Reference proteome</keyword>
<accession>A0A6A0A7T2</accession>
<evidence type="ECO:0000313" key="1">
    <source>
        <dbReference type="EMBL" id="GFH28541.1"/>
    </source>
</evidence>
<dbReference type="EMBL" id="BLLF01003925">
    <property type="protein sequence ID" value="GFH28541.1"/>
    <property type="molecule type" value="Genomic_DNA"/>
</dbReference>
<proteinExistence type="predicted"/>